<comment type="caution">
    <text evidence="2">The sequence shown here is derived from an EMBL/GenBank/DDBJ whole genome shotgun (WGS) entry which is preliminary data.</text>
</comment>
<accession>A0A9D7SV38</accession>
<organism evidence="2 3">
    <name type="scientific">Candidatus Opimibacter skivensis</name>
    <dbReference type="NCBI Taxonomy" id="2982028"/>
    <lineage>
        <taxon>Bacteria</taxon>
        <taxon>Pseudomonadati</taxon>
        <taxon>Bacteroidota</taxon>
        <taxon>Saprospiria</taxon>
        <taxon>Saprospirales</taxon>
        <taxon>Saprospiraceae</taxon>
        <taxon>Candidatus Opimibacter</taxon>
    </lineage>
</organism>
<dbReference type="EMBL" id="JADKGY010000027">
    <property type="protein sequence ID" value="MBK9983835.1"/>
    <property type="molecule type" value="Genomic_DNA"/>
</dbReference>
<evidence type="ECO:0000259" key="1">
    <source>
        <dbReference type="Pfam" id="PF02625"/>
    </source>
</evidence>
<evidence type="ECO:0000313" key="2">
    <source>
        <dbReference type="EMBL" id="MBK9983835.1"/>
    </source>
</evidence>
<gene>
    <name evidence="2" type="ORF">IPP15_15950</name>
</gene>
<feature type="domain" description="XdhC- CoxI" evidence="1">
    <location>
        <begin position="2"/>
        <end position="51"/>
    </location>
</feature>
<reference evidence="2 3" key="1">
    <citation type="submission" date="2020-10" db="EMBL/GenBank/DDBJ databases">
        <title>Connecting structure to function with the recovery of over 1000 high-quality activated sludge metagenome-assembled genomes encoding full-length rRNA genes using long-read sequencing.</title>
        <authorList>
            <person name="Singleton C.M."/>
            <person name="Petriglieri F."/>
            <person name="Kristensen J.M."/>
            <person name="Kirkegaard R.H."/>
            <person name="Michaelsen T.Y."/>
            <person name="Andersen M.H."/>
            <person name="Karst S.M."/>
            <person name="Dueholm M.S."/>
            <person name="Nielsen P.H."/>
            <person name="Albertsen M."/>
        </authorList>
    </citation>
    <scope>NUCLEOTIDE SEQUENCE [LARGE SCALE GENOMIC DNA]</scope>
    <source>
        <strain evidence="2">Ribe_18-Q3-R11-54_MAXAC.273</strain>
    </source>
</reference>
<dbReference type="AlphaFoldDB" id="A0A9D7SV38"/>
<protein>
    <submittedName>
        <fullName evidence="2">XdhC family protein</fullName>
    </submittedName>
</protein>
<evidence type="ECO:0000313" key="3">
    <source>
        <dbReference type="Proteomes" id="UP000808337"/>
    </source>
</evidence>
<proteinExistence type="predicted"/>
<dbReference type="Pfam" id="PF02625">
    <property type="entry name" value="XdhC_CoxI"/>
    <property type="match status" value="1"/>
</dbReference>
<name>A0A9D7SV38_9BACT</name>
<dbReference type="Proteomes" id="UP000808337">
    <property type="component" value="Unassembled WGS sequence"/>
</dbReference>
<dbReference type="InterPro" id="IPR003777">
    <property type="entry name" value="XdhC_CoxI"/>
</dbReference>
<sequence length="116" mass="12852">MLLLVAESSGSSPGRQGFKMAVADGRQFHGSIGGGIMEVKLVELAKDLLKEEILLPKIKNQIHRKNEPRDQSGMICSGEQTVIYFALDPYHLPEVLTIIDVLGQYKSCLLHISYAR</sequence>